<comment type="caution">
    <text evidence="1">The sequence shown here is derived from an EMBL/GenBank/DDBJ whole genome shotgun (WGS) entry which is preliminary data.</text>
</comment>
<dbReference type="EMBL" id="WIXE01012824">
    <property type="protein sequence ID" value="KAK5975622.1"/>
    <property type="molecule type" value="Genomic_DNA"/>
</dbReference>
<keyword evidence="2" id="KW-1185">Reference proteome</keyword>
<protein>
    <submittedName>
        <fullName evidence="1">Uncharacterized protein</fullName>
    </submittedName>
</protein>
<reference evidence="1 2" key="1">
    <citation type="submission" date="2019-10" db="EMBL/GenBank/DDBJ databases">
        <title>Assembly and Annotation for the nematode Trichostrongylus colubriformis.</title>
        <authorList>
            <person name="Martin J."/>
        </authorList>
    </citation>
    <scope>NUCLEOTIDE SEQUENCE [LARGE SCALE GENOMIC DNA]</scope>
    <source>
        <strain evidence="1">G859</strain>
        <tissue evidence="1">Whole worm</tissue>
    </source>
</reference>
<dbReference type="Proteomes" id="UP001331761">
    <property type="component" value="Unassembled WGS sequence"/>
</dbReference>
<name>A0AAN8FBC1_TRICO</name>
<gene>
    <name evidence="1" type="ORF">GCK32_018389</name>
</gene>
<proteinExistence type="predicted"/>
<evidence type="ECO:0000313" key="2">
    <source>
        <dbReference type="Proteomes" id="UP001331761"/>
    </source>
</evidence>
<organism evidence="1 2">
    <name type="scientific">Trichostrongylus colubriformis</name>
    <name type="common">Black scour worm</name>
    <dbReference type="NCBI Taxonomy" id="6319"/>
    <lineage>
        <taxon>Eukaryota</taxon>
        <taxon>Metazoa</taxon>
        <taxon>Ecdysozoa</taxon>
        <taxon>Nematoda</taxon>
        <taxon>Chromadorea</taxon>
        <taxon>Rhabditida</taxon>
        <taxon>Rhabditina</taxon>
        <taxon>Rhabditomorpha</taxon>
        <taxon>Strongyloidea</taxon>
        <taxon>Trichostrongylidae</taxon>
        <taxon>Trichostrongylus</taxon>
    </lineage>
</organism>
<accession>A0AAN8FBC1</accession>
<evidence type="ECO:0000313" key="1">
    <source>
        <dbReference type="EMBL" id="KAK5975622.1"/>
    </source>
</evidence>
<sequence length="141" mass="15532">MEAVSRKANRFERINCRLRNKGQPEVLLQHYGECLHLNESKVMTNQSGPSVHIEGSGLETRNELLFENSPTAERGVESIQLTETTTAVHDRNNGDVNSQPNHLGISVKARAVPTIFIDDIESVLISAQATPDLNKDELGTA</sequence>
<feature type="non-terminal residue" evidence="1">
    <location>
        <position position="141"/>
    </location>
</feature>
<dbReference type="AlphaFoldDB" id="A0AAN8FBC1"/>